<evidence type="ECO:0000256" key="4">
    <source>
        <dbReference type="ARBA" id="ARBA00022473"/>
    </source>
</evidence>
<dbReference type="InterPro" id="IPR035437">
    <property type="entry name" value="SNase_OB-fold_sf"/>
</dbReference>
<feature type="domain" description="HTH OST-type" evidence="10">
    <location>
        <begin position="7"/>
        <end position="80"/>
    </location>
</feature>
<dbReference type="Gene3D" id="3.30.420.610">
    <property type="entry name" value="LOTUS domain-like"/>
    <property type="match status" value="2"/>
</dbReference>
<organism evidence="11 12">
    <name type="scientific">Anas zonorhyncha</name>
    <name type="common">Eastern spot-billed duck</name>
    <dbReference type="NCBI Taxonomy" id="75864"/>
    <lineage>
        <taxon>Eukaryota</taxon>
        <taxon>Metazoa</taxon>
        <taxon>Chordata</taxon>
        <taxon>Craniata</taxon>
        <taxon>Vertebrata</taxon>
        <taxon>Euteleostomi</taxon>
        <taxon>Archelosauria</taxon>
        <taxon>Archosauria</taxon>
        <taxon>Dinosauria</taxon>
        <taxon>Saurischia</taxon>
        <taxon>Theropoda</taxon>
        <taxon>Coelurosauria</taxon>
        <taxon>Aves</taxon>
        <taxon>Neognathae</taxon>
        <taxon>Galloanserae</taxon>
        <taxon>Anseriformes</taxon>
        <taxon>Anatidae</taxon>
        <taxon>Anatinae</taxon>
        <taxon>Anas</taxon>
    </lineage>
</organism>
<accession>A0A8B9VFD5</accession>
<dbReference type="PANTHER" id="PTHR22948">
    <property type="entry name" value="TUDOR DOMAIN CONTAINING PROTEIN"/>
    <property type="match status" value="1"/>
</dbReference>
<keyword evidence="8" id="KW-0744">Spermatogenesis</keyword>
<sequence>MSQQGWLMEVLQKEVRSLLMATKQGLSPEQLEQEYAAMVGRPLPLRDLGFRSTMELVAEMPKVVRVCPNGKGSVVLKAIADETTKEISKLIAKQRISSKARNAAKKASAAAFRKQQSFSLRGRTPALPAAVKKELQELLSSSPLLLLDFNNAYSRRFGRTFQYTQYGFLSMFEVLRSVSDIIVVKQTRGGSLLTLKESSSSDTEQEKMPQGEAVLFNLKRSSRKHHGQAAMSQVDVAAFLIRKTLPVLSFIFRCFNNVQVTVFAAAPAVEMPPLESSCETESFHETAEEKPEPLETQAVHFDDHLKQPQDLEQSQRLDEMMVTPEIPPDAVEDRSLCSLPPLESRCLVGVFVEFIVSPSQFYIRICSRETSDKLQQLMMEMRRCYSNKLVSDRYIMPESSVQPGQLCCVMISKWWYRVVIHRVVSEQEVEVFYPDYGNVGIVRKSWLRFLNNFMFLFLLEGTWTSAATLQFQKLCVSKLLVGIVDEYVDGILHLFLCDTSSEEDVYFHCVLRDQGHADVCGENIPSQGFKELNLSALYTQPNAKQEDSELVEPDSCLQQEFLDADKETSSLRLDEDELCDQVGIWLGHGHHSMKSAPGVGRHVLY</sequence>
<dbReference type="Ensembl" id="ENSAZOT00000024347.1">
    <property type="protein sequence ID" value="ENSAZOP00000022668.1"/>
    <property type="gene ID" value="ENSAZOG00000014672.1"/>
</dbReference>
<evidence type="ECO:0000259" key="10">
    <source>
        <dbReference type="PROSITE" id="PS51644"/>
    </source>
</evidence>
<comment type="similarity">
    <text evidence="2">Belongs to the TDRD5 family.</text>
</comment>
<dbReference type="Gene3D" id="2.30.30.140">
    <property type="match status" value="1"/>
</dbReference>
<name>A0A8B9VFD5_9AVES</name>
<keyword evidence="12" id="KW-1185">Reference proteome</keyword>
<dbReference type="GO" id="GO:0030154">
    <property type="term" value="P:cell differentiation"/>
    <property type="evidence" value="ECO:0007669"/>
    <property type="project" value="UniProtKB-KW"/>
</dbReference>
<feature type="domain" description="Tudor" evidence="9">
    <location>
        <begin position="400"/>
        <end position="457"/>
    </location>
</feature>
<keyword evidence="4" id="KW-0217">Developmental protein</keyword>
<dbReference type="Pfam" id="PF12872">
    <property type="entry name" value="OST-HTH"/>
    <property type="match status" value="2"/>
</dbReference>
<dbReference type="InterPro" id="IPR050621">
    <property type="entry name" value="Tudor_domain_containing"/>
</dbReference>
<proteinExistence type="inferred from homology"/>
<reference evidence="11" key="1">
    <citation type="submission" date="2025-08" db="UniProtKB">
        <authorList>
            <consortium name="Ensembl"/>
        </authorList>
    </citation>
    <scope>IDENTIFICATION</scope>
</reference>
<comment type="subcellular location">
    <subcellularLocation>
        <location evidence="1">Cytoplasm</location>
    </subcellularLocation>
</comment>
<keyword evidence="5" id="KW-0963">Cytoplasm</keyword>
<dbReference type="GO" id="GO:0007283">
    <property type="term" value="P:spermatogenesis"/>
    <property type="evidence" value="ECO:0007669"/>
    <property type="project" value="UniProtKB-KW"/>
</dbReference>
<dbReference type="SUPFAM" id="SSF63748">
    <property type="entry name" value="Tudor/PWWP/MBT"/>
    <property type="match status" value="1"/>
</dbReference>
<evidence type="ECO:0000256" key="6">
    <source>
        <dbReference type="ARBA" id="ARBA00022737"/>
    </source>
</evidence>
<dbReference type="InterPro" id="IPR025605">
    <property type="entry name" value="OST-HTH/LOTUS_dom"/>
</dbReference>
<dbReference type="AlphaFoldDB" id="A0A8B9VFD5"/>
<dbReference type="Proteomes" id="UP000694549">
    <property type="component" value="Unplaced"/>
</dbReference>
<dbReference type="PROSITE" id="PS51644">
    <property type="entry name" value="HTH_OST"/>
    <property type="match status" value="2"/>
</dbReference>
<dbReference type="GO" id="GO:0005737">
    <property type="term" value="C:cytoplasm"/>
    <property type="evidence" value="ECO:0007669"/>
    <property type="project" value="UniProtKB-SubCell"/>
</dbReference>
<dbReference type="Gene3D" id="2.40.50.90">
    <property type="match status" value="1"/>
</dbReference>
<evidence type="ECO:0000256" key="8">
    <source>
        <dbReference type="ARBA" id="ARBA00022871"/>
    </source>
</evidence>
<evidence type="ECO:0000256" key="1">
    <source>
        <dbReference type="ARBA" id="ARBA00004496"/>
    </source>
</evidence>
<evidence type="ECO:0000256" key="2">
    <source>
        <dbReference type="ARBA" id="ARBA00010384"/>
    </source>
</evidence>
<keyword evidence="6" id="KW-0677">Repeat</keyword>
<evidence type="ECO:0000256" key="3">
    <source>
        <dbReference type="ARBA" id="ARBA00013420"/>
    </source>
</evidence>
<evidence type="ECO:0000313" key="11">
    <source>
        <dbReference type="Ensembl" id="ENSAZOP00000022668.1"/>
    </source>
</evidence>
<dbReference type="InterPro" id="IPR041966">
    <property type="entry name" value="LOTUS-like"/>
</dbReference>
<dbReference type="InterPro" id="IPR002999">
    <property type="entry name" value="Tudor"/>
</dbReference>
<protein>
    <recommendedName>
        <fullName evidence="3">Tudor domain-containing protein 5</fullName>
    </recommendedName>
</protein>
<dbReference type="Pfam" id="PF00567">
    <property type="entry name" value="TUDOR"/>
    <property type="match status" value="1"/>
</dbReference>
<evidence type="ECO:0000256" key="7">
    <source>
        <dbReference type="ARBA" id="ARBA00022782"/>
    </source>
</evidence>
<evidence type="ECO:0000259" key="9">
    <source>
        <dbReference type="PROSITE" id="PS50304"/>
    </source>
</evidence>
<dbReference type="PANTHER" id="PTHR22948:SF19">
    <property type="entry name" value="TUDOR DOMAIN-CONTAINING PROTEIN 5"/>
    <property type="match status" value="1"/>
</dbReference>
<keyword evidence="7" id="KW-0221">Differentiation</keyword>
<evidence type="ECO:0000313" key="12">
    <source>
        <dbReference type="Proteomes" id="UP000694549"/>
    </source>
</evidence>
<dbReference type="PROSITE" id="PS50304">
    <property type="entry name" value="TUDOR"/>
    <property type="match status" value="1"/>
</dbReference>
<feature type="domain" description="HTH OST-type" evidence="10">
    <location>
        <begin position="123"/>
        <end position="199"/>
    </location>
</feature>
<evidence type="ECO:0000256" key="5">
    <source>
        <dbReference type="ARBA" id="ARBA00022490"/>
    </source>
</evidence>
<reference evidence="11" key="2">
    <citation type="submission" date="2025-09" db="UniProtKB">
        <authorList>
            <consortium name="Ensembl"/>
        </authorList>
    </citation>
    <scope>IDENTIFICATION</scope>
</reference>